<protein>
    <submittedName>
        <fullName evidence="2">Drug/sodium antiporter</fullName>
    </submittedName>
</protein>
<dbReference type="EMBL" id="CZAB01000066">
    <property type="protein sequence ID" value="CUP95720.1"/>
    <property type="molecule type" value="Genomic_DNA"/>
</dbReference>
<reference evidence="3 5" key="2">
    <citation type="submission" date="2018-06" db="EMBL/GenBank/DDBJ databases">
        <authorList>
            <consortium name="Pathogen Informatics"/>
            <person name="Doyle S."/>
        </authorList>
    </citation>
    <scope>NUCLEOTIDE SEQUENCE [LARGE SCALE GENOMIC DNA]</scope>
    <source>
        <strain evidence="3 5">NCTC11224</strain>
    </source>
</reference>
<evidence type="ECO:0000313" key="3">
    <source>
        <dbReference type="EMBL" id="SQB10941.1"/>
    </source>
</evidence>
<dbReference type="RefSeq" id="WP_022203359.1">
    <property type="nucleotide sequence ID" value="NZ_CATYWZ010000086.1"/>
</dbReference>
<dbReference type="EMBL" id="UAVW01000009">
    <property type="protein sequence ID" value="SQB10941.1"/>
    <property type="molecule type" value="Genomic_DNA"/>
</dbReference>
<accession>A0A174SKI5</accession>
<keyword evidence="5" id="KW-1185">Reference proteome</keyword>
<sequence>MNFEGMSLKKIFWRFVWPSVAAQWIFALYTMVDGMFVARGVSEAALSAVVAIFLRQGRRREANQANTQSTAEYVKHYILSLLPVCSCGCGSLYFRKAGRTQALLGVCIQDIQPVIPGAGI</sequence>
<feature type="transmembrane region" description="Helical" evidence="1">
    <location>
        <begin position="12"/>
        <end position="30"/>
    </location>
</feature>
<organism evidence="2 4">
    <name type="scientific">Enterocloster clostridioformis</name>
    <dbReference type="NCBI Taxonomy" id="1531"/>
    <lineage>
        <taxon>Bacteria</taxon>
        <taxon>Bacillati</taxon>
        <taxon>Bacillota</taxon>
        <taxon>Clostridia</taxon>
        <taxon>Lachnospirales</taxon>
        <taxon>Lachnospiraceae</taxon>
        <taxon>Enterocloster</taxon>
    </lineage>
</organism>
<keyword evidence="1" id="KW-0812">Transmembrane</keyword>
<reference evidence="2 4" key="1">
    <citation type="submission" date="2015-09" db="EMBL/GenBank/DDBJ databases">
        <authorList>
            <consortium name="Pathogen Informatics"/>
        </authorList>
    </citation>
    <scope>NUCLEOTIDE SEQUENCE [LARGE SCALE GENOMIC DNA]</scope>
    <source>
        <strain evidence="2 4">2789STDY5834865</strain>
    </source>
</reference>
<name>A0A174SKI5_9FIRM</name>
<dbReference type="Proteomes" id="UP000251853">
    <property type="component" value="Unassembled WGS sequence"/>
</dbReference>
<proteinExistence type="predicted"/>
<evidence type="ECO:0000313" key="4">
    <source>
        <dbReference type="Proteomes" id="UP000095512"/>
    </source>
</evidence>
<dbReference type="AlphaFoldDB" id="A0A174SKI5"/>
<keyword evidence="1" id="KW-1133">Transmembrane helix</keyword>
<dbReference type="Proteomes" id="UP000095512">
    <property type="component" value="Unassembled WGS sequence"/>
</dbReference>
<evidence type="ECO:0000313" key="2">
    <source>
        <dbReference type="EMBL" id="CUP95720.1"/>
    </source>
</evidence>
<gene>
    <name evidence="2" type="ORF">ERS852480_04505</name>
    <name evidence="3" type="ORF">NCTC11224_02285</name>
</gene>
<keyword evidence="1" id="KW-0472">Membrane</keyword>
<feature type="transmembrane region" description="Helical" evidence="1">
    <location>
        <begin position="36"/>
        <end position="54"/>
    </location>
</feature>
<evidence type="ECO:0000256" key="1">
    <source>
        <dbReference type="SAM" id="Phobius"/>
    </source>
</evidence>
<evidence type="ECO:0000313" key="5">
    <source>
        <dbReference type="Proteomes" id="UP000251853"/>
    </source>
</evidence>